<dbReference type="SUPFAM" id="SSF160904">
    <property type="entry name" value="Jann2411-like"/>
    <property type="match status" value="1"/>
</dbReference>
<dbReference type="InterPro" id="IPR010852">
    <property type="entry name" value="ABATE"/>
</dbReference>
<evidence type="ECO:0000313" key="2">
    <source>
        <dbReference type="EMBL" id="PRR79225.1"/>
    </source>
</evidence>
<name>A0A2T0B5R9_9CLOT</name>
<organism evidence="2 3">
    <name type="scientific">Clostridium luticellarii</name>
    <dbReference type="NCBI Taxonomy" id="1691940"/>
    <lineage>
        <taxon>Bacteria</taxon>
        <taxon>Bacillati</taxon>
        <taxon>Bacillota</taxon>
        <taxon>Clostridia</taxon>
        <taxon>Eubacteriales</taxon>
        <taxon>Clostridiaceae</taxon>
        <taxon>Clostridium</taxon>
    </lineage>
</organism>
<dbReference type="Proteomes" id="UP000237798">
    <property type="component" value="Unassembled WGS sequence"/>
</dbReference>
<keyword evidence="3" id="KW-1185">Reference proteome</keyword>
<evidence type="ECO:0000259" key="1">
    <source>
        <dbReference type="Pfam" id="PF11706"/>
    </source>
</evidence>
<dbReference type="EMBL" id="PVXP01000108">
    <property type="protein sequence ID" value="PRR79225.1"/>
    <property type="molecule type" value="Genomic_DNA"/>
</dbReference>
<comment type="caution">
    <text evidence="2">The sequence shown here is derived from an EMBL/GenBank/DDBJ whole genome shotgun (WGS) entry which is preliminary data.</text>
</comment>
<dbReference type="InterPro" id="IPR021005">
    <property type="entry name" value="Znf_CGNR"/>
</dbReference>
<reference evidence="2 3" key="1">
    <citation type="submission" date="2018-03" db="EMBL/GenBank/DDBJ databases">
        <title>Genome sequence of Clostridium luticellarii DSM 29923.</title>
        <authorList>
            <person name="Poehlein A."/>
            <person name="Daniel R."/>
        </authorList>
    </citation>
    <scope>NUCLEOTIDE SEQUENCE [LARGE SCALE GENOMIC DNA]</scope>
    <source>
        <strain evidence="2 3">DSM 29923</strain>
    </source>
</reference>
<protein>
    <submittedName>
        <fullName evidence="2">CGNR zinc finger</fullName>
    </submittedName>
</protein>
<dbReference type="PANTHER" id="PTHR35525">
    <property type="entry name" value="BLL6575 PROTEIN"/>
    <property type="match status" value="1"/>
</dbReference>
<dbReference type="AlphaFoldDB" id="A0A2T0B5R9"/>
<gene>
    <name evidence="2" type="ORF">CLLU_35470</name>
</gene>
<dbReference type="PANTHER" id="PTHR35525:SF3">
    <property type="entry name" value="BLL6575 PROTEIN"/>
    <property type="match status" value="1"/>
</dbReference>
<dbReference type="Gene3D" id="1.10.3300.10">
    <property type="entry name" value="Jann2411-like domain"/>
    <property type="match status" value="1"/>
</dbReference>
<proteinExistence type="predicted"/>
<feature type="domain" description="Zinc finger CGNR" evidence="1">
    <location>
        <begin position="134"/>
        <end position="176"/>
    </location>
</feature>
<accession>A0A2T0B5R9</accession>
<dbReference type="RefSeq" id="WP_106011083.1">
    <property type="nucleotide sequence ID" value="NZ_PVXP01000108.1"/>
</dbReference>
<dbReference type="OrthoDB" id="123307at2"/>
<dbReference type="InterPro" id="IPR023286">
    <property type="entry name" value="ABATE_dom_sf"/>
</dbReference>
<dbReference type="Pfam" id="PF11706">
    <property type="entry name" value="zf-CGNR"/>
    <property type="match status" value="1"/>
</dbReference>
<sequence>MNFLCIDFINSQWYKSHKIFKDPLKDRDLFKSFCEKWDLVHLDTFDGKLTDKLLEFRDFLNCIVNNLCTKNTICQKDIDEINKYLASLSFCKVLKKEKERYILNIIPDKSNLNQIISKIILSFVEMITNYDIKRIKICKNPECGCFFYDESRNHTRKWCDNTCASLVKVRRFRKRHKIKKASNSG</sequence>
<evidence type="ECO:0000313" key="3">
    <source>
        <dbReference type="Proteomes" id="UP000237798"/>
    </source>
</evidence>